<dbReference type="PROSITE" id="PS00560">
    <property type="entry name" value="CARBOXYPEPT_SER_HIS"/>
    <property type="match status" value="1"/>
</dbReference>
<dbReference type="Gene3D" id="3.40.50.1820">
    <property type="entry name" value="alpha/beta hydrolase"/>
    <property type="match status" value="1"/>
</dbReference>
<evidence type="ECO:0000313" key="9">
    <source>
        <dbReference type="Proteomes" id="UP000494106"/>
    </source>
</evidence>
<proteinExistence type="inferred from homology"/>
<feature type="signal peptide" evidence="7">
    <location>
        <begin position="1"/>
        <end position="19"/>
    </location>
</feature>
<evidence type="ECO:0000256" key="7">
    <source>
        <dbReference type="RuleBase" id="RU361156"/>
    </source>
</evidence>
<evidence type="ECO:0000256" key="2">
    <source>
        <dbReference type="ARBA" id="ARBA00022645"/>
    </source>
</evidence>
<comment type="similarity">
    <text evidence="1 7">Belongs to the peptidase S10 family.</text>
</comment>
<dbReference type="GO" id="GO:0004185">
    <property type="term" value="F:serine-type carboxypeptidase activity"/>
    <property type="evidence" value="ECO:0007669"/>
    <property type="project" value="UniProtKB-UniRule"/>
</dbReference>
<dbReference type="PRINTS" id="PR00724">
    <property type="entry name" value="CRBOXYPTASEC"/>
</dbReference>
<dbReference type="InterPro" id="IPR001563">
    <property type="entry name" value="Peptidase_S10"/>
</dbReference>
<keyword evidence="5 7" id="KW-0378">Hydrolase</keyword>
<keyword evidence="4 7" id="KW-0732">Signal</keyword>
<dbReference type="SUPFAM" id="SSF53474">
    <property type="entry name" value="alpha/beta-Hydrolases"/>
    <property type="match status" value="1"/>
</dbReference>
<reference evidence="8 9" key="1">
    <citation type="submission" date="2020-04" db="EMBL/GenBank/DDBJ databases">
        <authorList>
            <person name="Wallbank WR R."/>
            <person name="Pardo Diaz C."/>
            <person name="Kozak K."/>
            <person name="Martin S."/>
            <person name="Jiggins C."/>
            <person name="Moest M."/>
            <person name="Warren A I."/>
            <person name="Byers J.R.P. K."/>
            <person name="Montejo-Kovacevich G."/>
            <person name="Yen C E."/>
        </authorList>
    </citation>
    <scope>NUCLEOTIDE SEQUENCE [LARGE SCALE GENOMIC DNA]</scope>
</reference>
<dbReference type="InterPro" id="IPR029058">
    <property type="entry name" value="AB_hydrolase_fold"/>
</dbReference>
<keyword evidence="2 7" id="KW-0121">Carboxypeptidase</keyword>
<dbReference type="OrthoDB" id="443318at2759"/>
<evidence type="ECO:0000256" key="6">
    <source>
        <dbReference type="ARBA" id="ARBA00023180"/>
    </source>
</evidence>
<dbReference type="PROSITE" id="PS00131">
    <property type="entry name" value="CARBOXYPEPT_SER_SER"/>
    <property type="match status" value="1"/>
</dbReference>
<dbReference type="InterPro" id="IPR033124">
    <property type="entry name" value="Ser_caboxypep_his_AS"/>
</dbReference>
<sequence length="487" mass="55087">MVTSQALAILILSVNCISAFLLFKSNGQESLWKMNLNVKEENQNANTDFECSNGFCKFLNHTDGQGDALILTPLIETGKIAQARNLSIVDPSHFAGVNSHAAYFTVNKTNKWHLFFWYFPAENVPLESTPLIIWLQGGPGSSSFFGLFEEIGPLQITNGKVERKPITWGSNYSLLFIDNPVGSGFSFTENPNLYARDENTVGQSLLNFLQQFLQVFSELRQAPLFIAGESYAGKYIPAFGYYIHHNKNDSMPINLKGLAIGNGWTDPPTLMHYSEFALQVGLLDPKQAAKVHQFEEDSRNCWNKRNMSCFTYNADRAYTTLIYNAPVSQYNYLKDASNKINVTPFSDFLNKAQIQDLLHVKKMKYYPLNYVVYGNLYSDFYLTVKPWLEELLEHYGVMCYSGQLDVIVAYALAVHTYQSLKWSGQNAYLNATRFPLVDEVDNSKIISFVKASGNFMDVMVRGAGHMVPADQPRAAKQVIDMFIKKFK</sequence>
<dbReference type="AlphaFoldDB" id="A0A8S1AI40"/>
<dbReference type="Proteomes" id="UP000494106">
    <property type="component" value="Unassembled WGS sequence"/>
</dbReference>
<feature type="chain" id="PRO_5035963603" description="Carboxypeptidase" evidence="7">
    <location>
        <begin position="20"/>
        <end position="487"/>
    </location>
</feature>
<name>A0A8S1AI40_ARCPL</name>
<accession>A0A8S1AI40</accession>
<dbReference type="PANTHER" id="PTHR11802:SF472">
    <property type="entry name" value="SERINE CARBOXYPEPTIDASE CPVL-RELATED"/>
    <property type="match status" value="1"/>
</dbReference>
<evidence type="ECO:0000256" key="5">
    <source>
        <dbReference type="ARBA" id="ARBA00022801"/>
    </source>
</evidence>
<keyword evidence="9" id="KW-1185">Reference proteome</keyword>
<dbReference type="EC" id="3.4.16.-" evidence="7"/>
<evidence type="ECO:0000256" key="1">
    <source>
        <dbReference type="ARBA" id="ARBA00009431"/>
    </source>
</evidence>
<dbReference type="Pfam" id="PF00450">
    <property type="entry name" value="Peptidase_S10"/>
    <property type="match status" value="1"/>
</dbReference>
<dbReference type="InterPro" id="IPR018202">
    <property type="entry name" value="Ser_caboxypep_ser_AS"/>
</dbReference>
<dbReference type="EMBL" id="CADEBC010000525">
    <property type="protein sequence ID" value="CAB3245655.1"/>
    <property type="molecule type" value="Genomic_DNA"/>
</dbReference>
<organism evidence="8 9">
    <name type="scientific">Arctia plantaginis</name>
    <name type="common">Wood tiger moth</name>
    <name type="synonym">Phalaena plantaginis</name>
    <dbReference type="NCBI Taxonomy" id="874455"/>
    <lineage>
        <taxon>Eukaryota</taxon>
        <taxon>Metazoa</taxon>
        <taxon>Ecdysozoa</taxon>
        <taxon>Arthropoda</taxon>
        <taxon>Hexapoda</taxon>
        <taxon>Insecta</taxon>
        <taxon>Pterygota</taxon>
        <taxon>Neoptera</taxon>
        <taxon>Endopterygota</taxon>
        <taxon>Lepidoptera</taxon>
        <taxon>Glossata</taxon>
        <taxon>Ditrysia</taxon>
        <taxon>Noctuoidea</taxon>
        <taxon>Erebidae</taxon>
        <taxon>Arctiinae</taxon>
        <taxon>Arctia</taxon>
    </lineage>
</organism>
<evidence type="ECO:0000256" key="4">
    <source>
        <dbReference type="ARBA" id="ARBA00022729"/>
    </source>
</evidence>
<gene>
    <name evidence="8" type="ORF">APLA_LOCUS10534</name>
</gene>
<evidence type="ECO:0000256" key="3">
    <source>
        <dbReference type="ARBA" id="ARBA00022670"/>
    </source>
</evidence>
<dbReference type="PANTHER" id="PTHR11802">
    <property type="entry name" value="SERINE PROTEASE FAMILY S10 SERINE CARBOXYPEPTIDASE"/>
    <property type="match status" value="1"/>
</dbReference>
<keyword evidence="6" id="KW-0325">Glycoprotein</keyword>
<comment type="caution">
    <text evidence="8">The sequence shown here is derived from an EMBL/GenBank/DDBJ whole genome shotgun (WGS) entry which is preliminary data.</text>
</comment>
<protein>
    <recommendedName>
        <fullName evidence="7">Carboxypeptidase</fullName>
        <ecNumber evidence="7">3.4.16.-</ecNumber>
    </recommendedName>
</protein>
<dbReference type="GO" id="GO:0006508">
    <property type="term" value="P:proteolysis"/>
    <property type="evidence" value="ECO:0007669"/>
    <property type="project" value="UniProtKB-KW"/>
</dbReference>
<evidence type="ECO:0000313" key="8">
    <source>
        <dbReference type="EMBL" id="CAB3245655.1"/>
    </source>
</evidence>
<keyword evidence="3 7" id="KW-0645">Protease</keyword>